<dbReference type="OrthoDB" id="8447702at2759"/>
<feature type="compositionally biased region" description="Polar residues" evidence="1">
    <location>
        <begin position="291"/>
        <end position="306"/>
    </location>
</feature>
<feature type="compositionally biased region" description="Polar residues" evidence="1">
    <location>
        <begin position="422"/>
        <end position="431"/>
    </location>
</feature>
<feature type="compositionally biased region" description="Low complexity" evidence="1">
    <location>
        <begin position="324"/>
        <end position="334"/>
    </location>
</feature>
<gene>
    <name evidence="3" type="primary">LOC106511507</name>
</gene>
<dbReference type="Proteomes" id="UP000192220">
    <property type="component" value="Unplaced"/>
</dbReference>
<dbReference type="KEGG" id="alim:106511507"/>
<dbReference type="RefSeq" id="XP_013855710.1">
    <property type="nucleotide sequence ID" value="XM_014000256.1"/>
</dbReference>
<dbReference type="AlphaFoldDB" id="A0A2I4AJL8"/>
<feature type="compositionally biased region" description="Basic and acidic residues" evidence="1">
    <location>
        <begin position="1"/>
        <end position="11"/>
    </location>
</feature>
<protein>
    <submittedName>
        <fullName evidence="3">Uncharacterized protein LOC106511507</fullName>
    </submittedName>
</protein>
<accession>A0A2I4AJL8</accession>
<feature type="region of interest" description="Disordered" evidence="1">
    <location>
        <begin position="291"/>
        <end position="453"/>
    </location>
</feature>
<evidence type="ECO:0000313" key="3">
    <source>
        <dbReference type="RefSeq" id="XP_013855710.1"/>
    </source>
</evidence>
<evidence type="ECO:0000256" key="1">
    <source>
        <dbReference type="SAM" id="MobiDB-lite"/>
    </source>
</evidence>
<feature type="compositionally biased region" description="Polar residues" evidence="1">
    <location>
        <begin position="443"/>
        <end position="453"/>
    </location>
</feature>
<feature type="compositionally biased region" description="Basic and acidic residues" evidence="1">
    <location>
        <begin position="53"/>
        <end position="74"/>
    </location>
</feature>
<dbReference type="InParanoid" id="A0A2I4AJL8"/>
<name>A0A2I4AJL8_AUSLI</name>
<dbReference type="GeneID" id="106511507"/>
<keyword evidence="2" id="KW-1185">Reference proteome</keyword>
<organism evidence="2 3">
    <name type="scientific">Austrofundulus limnaeus</name>
    <name type="common">Annual killifish</name>
    <dbReference type="NCBI Taxonomy" id="52670"/>
    <lineage>
        <taxon>Eukaryota</taxon>
        <taxon>Metazoa</taxon>
        <taxon>Chordata</taxon>
        <taxon>Craniata</taxon>
        <taxon>Vertebrata</taxon>
        <taxon>Euteleostomi</taxon>
        <taxon>Actinopterygii</taxon>
        <taxon>Neopterygii</taxon>
        <taxon>Teleostei</taxon>
        <taxon>Neoteleostei</taxon>
        <taxon>Acanthomorphata</taxon>
        <taxon>Ovalentaria</taxon>
        <taxon>Atherinomorphae</taxon>
        <taxon>Cyprinodontiformes</taxon>
        <taxon>Rivulidae</taxon>
        <taxon>Austrofundulus</taxon>
    </lineage>
</organism>
<feature type="compositionally biased region" description="Polar residues" evidence="1">
    <location>
        <begin position="131"/>
        <end position="140"/>
    </location>
</feature>
<feature type="region of interest" description="Disordered" evidence="1">
    <location>
        <begin position="1"/>
        <end position="148"/>
    </location>
</feature>
<reference evidence="3" key="1">
    <citation type="submission" date="2025-08" db="UniProtKB">
        <authorList>
            <consortium name="RefSeq"/>
        </authorList>
    </citation>
    <scope>IDENTIFICATION</scope>
</reference>
<sequence>MRFHTEERDDGWVQWRRPGRRRNRRQSPVPAPRYRQGNYRTSPEPPPRTYAEVTRDGPRSYGDTERSWSRRGDRYNGANASVSRERFGGRNNRSRARFDYDRDGFDNGYYNNQQRPNYRRYGQRKQHKNQRYNNNQQQHFNPRPRQQARYVPQNRRYFNTQPPRPQSDDPRFVDKIRLLHKLIKAIHHSAIATAKSYPPAVQKIQNHLATVIKPAHPTDRTTNLIAANAQNWAYNTMLVLQEHYDAAIAQILQELTLYSPDDLKMPFEIATKWARRNLGRRLKQETLDQAQTLITPNPAPAQQQRGSPTTAREEPEESPPPSPSSTASSSSSPSVSPPAPQTRTLRTQTSPPVTQTEQQTRGETPQSPPLSITGEHTDTSLSPILAQYLRDAGVEMGTMTDPQRGDWSPDRPGTTGDEDFNSQEPTSTPETPLQQGPPPLQQRTATQPRSDQR</sequence>
<feature type="compositionally biased region" description="Polar residues" evidence="1">
    <location>
        <begin position="341"/>
        <end position="365"/>
    </location>
</feature>
<feature type="compositionally biased region" description="Basic and acidic residues" evidence="1">
    <location>
        <begin position="96"/>
        <end position="105"/>
    </location>
</feature>
<evidence type="ECO:0000313" key="2">
    <source>
        <dbReference type="Proteomes" id="UP000192220"/>
    </source>
</evidence>
<feature type="non-terminal residue" evidence="3">
    <location>
        <position position="453"/>
    </location>
</feature>
<feature type="compositionally biased region" description="Basic residues" evidence="1">
    <location>
        <begin position="117"/>
        <end position="130"/>
    </location>
</feature>
<proteinExistence type="predicted"/>